<dbReference type="Ensembl" id="ENSEEET00000027647.2">
    <property type="protein sequence ID" value="ENSEEEP00000027334.2"/>
    <property type="gene ID" value="ENSEEEG00000013187.2"/>
</dbReference>
<reference evidence="3" key="2">
    <citation type="journal article" date="2017" name="Sci. Adv.">
        <title>A tail of two voltages: Proteomic comparison of the three electric organs of the electric eel.</title>
        <authorList>
            <person name="Traeger L.L."/>
            <person name="Sabat G."/>
            <person name="Barrett-Wilt G.A."/>
            <person name="Wells G.B."/>
            <person name="Sussman M.R."/>
        </authorList>
    </citation>
    <scope>NUCLEOTIDE SEQUENCE [LARGE SCALE GENOMIC DNA]</scope>
</reference>
<organism evidence="2 3">
    <name type="scientific">Electrophorus electricus</name>
    <name type="common">Electric eel</name>
    <name type="synonym">Gymnotus electricus</name>
    <dbReference type="NCBI Taxonomy" id="8005"/>
    <lineage>
        <taxon>Eukaryota</taxon>
        <taxon>Metazoa</taxon>
        <taxon>Chordata</taxon>
        <taxon>Craniata</taxon>
        <taxon>Vertebrata</taxon>
        <taxon>Euteleostomi</taxon>
        <taxon>Actinopterygii</taxon>
        <taxon>Neopterygii</taxon>
        <taxon>Teleostei</taxon>
        <taxon>Ostariophysi</taxon>
        <taxon>Gymnotiformes</taxon>
        <taxon>Gymnotoidei</taxon>
        <taxon>Gymnotidae</taxon>
        <taxon>Electrophorus</taxon>
    </lineage>
</organism>
<feature type="region of interest" description="Disordered" evidence="1">
    <location>
        <begin position="1"/>
        <end position="37"/>
    </location>
</feature>
<reference evidence="3" key="1">
    <citation type="journal article" date="2014" name="Science">
        <title>Nonhuman genetics. Genomic basis for the convergent evolution of electric organs.</title>
        <authorList>
            <person name="Gallant J.R."/>
            <person name="Traeger L.L."/>
            <person name="Volkening J.D."/>
            <person name="Moffett H."/>
            <person name="Chen P.H."/>
            <person name="Novina C.D."/>
            <person name="Phillips G.N.Jr."/>
            <person name="Anand R."/>
            <person name="Wells G.B."/>
            <person name="Pinch M."/>
            <person name="Guth R."/>
            <person name="Unguez G.A."/>
            <person name="Albert J.S."/>
            <person name="Zakon H.H."/>
            <person name="Samanta M.P."/>
            <person name="Sussman M.R."/>
        </authorList>
    </citation>
    <scope>NUCLEOTIDE SEQUENCE [LARGE SCALE GENOMIC DNA]</scope>
</reference>
<accession>A0A4W4FSL2</accession>
<reference evidence="2" key="3">
    <citation type="submission" date="2020-05" db="EMBL/GenBank/DDBJ databases">
        <title>Electrophorus electricus (electric eel) genome, fEleEle1, primary haplotype.</title>
        <authorList>
            <person name="Myers G."/>
            <person name="Meyer A."/>
            <person name="Fedrigo O."/>
            <person name="Formenti G."/>
            <person name="Rhie A."/>
            <person name="Tracey A."/>
            <person name="Sims Y."/>
            <person name="Jarvis E.D."/>
        </authorList>
    </citation>
    <scope>NUCLEOTIDE SEQUENCE [LARGE SCALE GENOMIC DNA]</scope>
</reference>
<dbReference type="STRING" id="8005.ENSEEEP00000027334"/>
<protein>
    <submittedName>
        <fullName evidence="2">Uncharacterized protein</fullName>
    </submittedName>
</protein>
<evidence type="ECO:0000256" key="1">
    <source>
        <dbReference type="SAM" id="MobiDB-lite"/>
    </source>
</evidence>
<sequence length="329" mass="37766">MENSFTKNERSADGISVSRERSEDVPPNLWDSLESDTESMLQEKSYRRQLQKCISDEAGDKSPFGAKPHNVYEKVDSESNQQENIYSSSESECYINLNALLRMIYPRGDEYADLRYDPDWRRNLPGAQFLCKDQMSLSLDSCAESEDMTARESCDDVVVSHPVEVDIVQPRPFSFHLHPQQGQFMLPSSSTQQRQQKESNKQYNGEERSISTDKLNSVATHSRKARQTRPTVDIVERNKATLGVKSHQQGSYLKAYDQKGWRTEDAHQPTEPAVDTGNTDIQGSPDNALDPELMWIQKTQKLKHHYFEHLSGHPNAGRQRRVNIFPLEW</sequence>
<feature type="compositionally biased region" description="Basic and acidic residues" evidence="1">
    <location>
        <begin position="195"/>
        <end position="211"/>
    </location>
</feature>
<feature type="compositionally biased region" description="Polar residues" evidence="1">
    <location>
        <begin position="276"/>
        <end position="285"/>
    </location>
</feature>
<dbReference type="PANTHER" id="PTHR14726:SF1">
    <property type="entry name" value="JHY PROTEIN HOMOLOG"/>
    <property type="match status" value="1"/>
</dbReference>
<reference evidence="2" key="4">
    <citation type="submission" date="2025-08" db="UniProtKB">
        <authorList>
            <consortium name="Ensembl"/>
        </authorList>
    </citation>
    <scope>IDENTIFICATION</scope>
</reference>
<feature type="compositionally biased region" description="Polar residues" evidence="1">
    <location>
        <begin position="183"/>
        <end position="194"/>
    </location>
</feature>
<dbReference type="GO" id="GO:0035082">
    <property type="term" value="P:axoneme assembly"/>
    <property type="evidence" value="ECO:0007669"/>
    <property type="project" value="TreeGrafter"/>
</dbReference>
<dbReference type="AlphaFoldDB" id="A0A4W4FSL2"/>
<evidence type="ECO:0000313" key="2">
    <source>
        <dbReference type="Ensembl" id="ENSEEEP00000027334.2"/>
    </source>
</evidence>
<feature type="region of interest" description="Disordered" evidence="1">
    <location>
        <begin position="263"/>
        <end position="286"/>
    </location>
</feature>
<feature type="compositionally biased region" description="Basic and acidic residues" evidence="1">
    <location>
        <begin position="7"/>
        <end position="24"/>
    </location>
</feature>
<proteinExistence type="predicted"/>
<dbReference type="InterPro" id="IPR027968">
    <property type="entry name" value="JHY"/>
</dbReference>
<feature type="region of interest" description="Disordered" evidence="1">
    <location>
        <begin position="183"/>
        <end position="230"/>
    </location>
</feature>
<dbReference type="OMA" id="MTARESC"/>
<name>A0A4W4FSL2_ELEEL</name>
<evidence type="ECO:0000313" key="3">
    <source>
        <dbReference type="Proteomes" id="UP000314983"/>
    </source>
</evidence>
<keyword evidence="3" id="KW-1185">Reference proteome</keyword>
<dbReference type="Proteomes" id="UP000314983">
    <property type="component" value="Chromosome 17"/>
</dbReference>
<reference evidence="2" key="5">
    <citation type="submission" date="2025-09" db="UniProtKB">
        <authorList>
            <consortium name="Ensembl"/>
        </authorList>
    </citation>
    <scope>IDENTIFICATION</scope>
</reference>
<dbReference type="GeneTree" id="ENSGT00920000150426"/>
<dbReference type="PANTHER" id="PTHR14726">
    <property type="entry name" value="JHY PROTEIN HOMOLOG"/>
    <property type="match status" value="1"/>
</dbReference>